<comment type="caution">
    <text evidence="1">The sequence shown here is derived from an EMBL/GenBank/DDBJ whole genome shotgun (WGS) entry which is preliminary data.</text>
</comment>
<dbReference type="Proteomes" id="UP000286246">
    <property type="component" value="Unassembled WGS sequence"/>
</dbReference>
<proteinExistence type="predicted"/>
<sequence>MARQIGIIKIKGSFGDLSFYESAGVQLVRKKTGATKKQIETDSRFQRTKENAQEFGRTMKSCKLLKQRLQDILFQCTDKSFFNRLVSRMSMVLKSDPVHRRGERIVTGRGLELLGGLETNRNFKFKDQVLTDIHVSFDVTKGAGIVAVPAFIPAQRIRRYETSTHAQMVFAVIEFGATIPAQIEPIVWRSDHHALSNVRPIPGIKFSFGWIPKLGNALIVLVGVCYFEQIAGSYFPVVKGKYNAVVFDKIYC</sequence>
<evidence type="ECO:0000313" key="2">
    <source>
        <dbReference type="Proteomes" id="UP000286246"/>
    </source>
</evidence>
<dbReference type="RefSeq" id="WP_120260182.1">
    <property type="nucleotide sequence ID" value="NZ_RAPY01000003.1"/>
</dbReference>
<dbReference type="AlphaFoldDB" id="A0A420AY03"/>
<dbReference type="OrthoDB" id="645138at2"/>
<evidence type="ECO:0000313" key="1">
    <source>
        <dbReference type="EMBL" id="RKE49317.1"/>
    </source>
</evidence>
<reference evidence="1 2" key="1">
    <citation type="submission" date="2018-09" db="EMBL/GenBank/DDBJ databases">
        <title>Genomic Encyclopedia of Type Strains, Phase III (KMG-III): the genomes of soil and plant-associated and newly described type strains.</title>
        <authorList>
            <person name="Whitman W."/>
        </authorList>
    </citation>
    <scope>NUCLEOTIDE SEQUENCE [LARGE SCALE GENOMIC DNA]</scope>
    <source>
        <strain evidence="1 2">CECT 7938</strain>
    </source>
</reference>
<dbReference type="EMBL" id="RAPY01000003">
    <property type="protein sequence ID" value="RKE49317.1"/>
    <property type="molecule type" value="Genomic_DNA"/>
</dbReference>
<gene>
    <name evidence="1" type="ORF">DFQ12_3431</name>
</gene>
<organism evidence="1 2">
    <name type="scientific">Sphingobacterium detergens</name>
    <dbReference type="NCBI Taxonomy" id="1145106"/>
    <lineage>
        <taxon>Bacteria</taxon>
        <taxon>Pseudomonadati</taxon>
        <taxon>Bacteroidota</taxon>
        <taxon>Sphingobacteriia</taxon>
        <taxon>Sphingobacteriales</taxon>
        <taxon>Sphingobacteriaceae</taxon>
        <taxon>Sphingobacterium</taxon>
    </lineage>
</organism>
<keyword evidence="2" id="KW-1185">Reference proteome</keyword>
<name>A0A420AY03_SPHD1</name>
<accession>A0A420AY03</accession>
<protein>
    <submittedName>
        <fullName evidence="1">Uncharacterized protein</fullName>
    </submittedName>
</protein>